<feature type="transmembrane region" description="Helical" evidence="1">
    <location>
        <begin position="24"/>
        <end position="45"/>
    </location>
</feature>
<comment type="caution">
    <text evidence="2">The sequence shown here is derived from an EMBL/GenBank/DDBJ whole genome shotgun (WGS) entry which is preliminary data.</text>
</comment>
<dbReference type="RefSeq" id="XP_040771438.1">
    <property type="nucleotide sequence ID" value="XM_040917945.1"/>
</dbReference>
<dbReference type="EMBL" id="MU032352">
    <property type="protein sequence ID" value="KAF3760459.1"/>
    <property type="molecule type" value="Genomic_DNA"/>
</dbReference>
<reference evidence="2" key="1">
    <citation type="journal article" date="2020" name="Phytopathology">
        <title>Genome sequence of the chestnut blight fungus Cryphonectria parasitica EP155: A fundamental resource for an archetypical invasive plant pathogen.</title>
        <authorList>
            <person name="Crouch J.A."/>
            <person name="Dawe A."/>
            <person name="Aerts A."/>
            <person name="Barry K."/>
            <person name="Churchill A.C.L."/>
            <person name="Grimwood J."/>
            <person name="Hillman B."/>
            <person name="Milgroom M.G."/>
            <person name="Pangilinan J."/>
            <person name="Smith M."/>
            <person name="Salamov A."/>
            <person name="Schmutz J."/>
            <person name="Yadav J."/>
            <person name="Grigoriev I.V."/>
            <person name="Nuss D."/>
        </authorList>
    </citation>
    <scope>NUCLEOTIDE SEQUENCE</scope>
    <source>
        <strain evidence="2">EP155</strain>
    </source>
</reference>
<sequence length="49" mass="5813">IDSYMKLSRYSIECYASIDAYSQYIIWFFCDISATIAWIVLVQYISMVQ</sequence>
<dbReference type="Proteomes" id="UP000803844">
    <property type="component" value="Unassembled WGS sequence"/>
</dbReference>
<dbReference type="AlphaFoldDB" id="A0A9P5CI17"/>
<keyword evidence="3" id="KW-1185">Reference proteome</keyword>
<dbReference type="OrthoDB" id="5392716at2759"/>
<keyword evidence="1" id="KW-0812">Transmembrane</keyword>
<keyword evidence="1" id="KW-1133">Transmembrane helix</keyword>
<evidence type="ECO:0000256" key="1">
    <source>
        <dbReference type="SAM" id="Phobius"/>
    </source>
</evidence>
<organism evidence="2 3">
    <name type="scientific">Cryphonectria parasitica (strain ATCC 38755 / EP155)</name>
    <dbReference type="NCBI Taxonomy" id="660469"/>
    <lineage>
        <taxon>Eukaryota</taxon>
        <taxon>Fungi</taxon>
        <taxon>Dikarya</taxon>
        <taxon>Ascomycota</taxon>
        <taxon>Pezizomycotina</taxon>
        <taxon>Sordariomycetes</taxon>
        <taxon>Sordariomycetidae</taxon>
        <taxon>Diaporthales</taxon>
        <taxon>Cryphonectriaceae</taxon>
        <taxon>Cryphonectria-Endothia species complex</taxon>
        <taxon>Cryphonectria</taxon>
    </lineage>
</organism>
<evidence type="ECO:0000313" key="3">
    <source>
        <dbReference type="Proteomes" id="UP000803844"/>
    </source>
</evidence>
<gene>
    <name evidence="2" type="ORF">M406DRAFT_268490</name>
</gene>
<keyword evidence="1" id="KW-0472">Membrane</keyword>
<feature type="non-terminal residue" evidence="2">
    <location>
        <position position="1"/>
    </location>
</feature>
<name>A0A9P5CI17_CRYP1</name>
<proteinExistence type="predicted"/>
<protein>
    <submittedName>
        <fullName evidence="2">Uncharacterized protein</fullName>
    </submittedName>
</protein>
<accession>A0A9P5CI17</accession>
<dbReference type="GeneID" id="63835074"/>
<evidence type="ECO:0000313" key="2">
    <source>
        <dbReference type="EMBL" id="KAF3760459.1"/>
    </source>
</evidence>